<evidence type="ECO:0000259" key="4">
    <source>
        <dbReference type="SMART" id="SM00499"/>
    </source>
</evidence>
<dbReference type="PRINTS" id="PR00382">
    <property type="entry name" value="LIPIDTRNSFER"/>
</dbReference>
<name>A0AAD7L6I7_QUISA</name>
<reference evidence="5" key="1">
    <citation type="journal article" date="2023" name="Science">
        <title>Elucidation of the pathway for biosynthesis of saponin adjuvants from the soapbark tree.</title>
        <authorList>
            <person name="Reed J."/>
            <person name="Orme A."/>
            <person name="El-Demerdash A."/>
            <person name="Owen C."/>
            <person name="Martin L.B.B."/>
            <person name="Misra R.C."/>
            <person name="Kikuchi S."/>
            <person name="Rejzek M."/>
            <person name="Martin A.C."/>
            <person name="Harkess A."/>
            <person name="Leebens-Mack J."/>
            <person name="Louveau T."/>
            <person name="Stephenson M.J."/>
            <person name="Osbourn A."/>
        </authorList>
    </citation>
    <scope>NUCLEOTIDE SEQUENCE</scope>
    <source>
        <strain evidence="5">S10</strain>
    </source>
</reference>
<dbReference type="InterPro" id="IPR036312">
    <property type="entry name" value="Bifun_inhib/LTP/seed_sf"/>
</dbReference>
<organism evidence="5 6">
    <name type="scientific">Quillaja saponaria</name>
    <name type="common">Soap bark tree</name>
    <dbReference type="NCBI Taxonomy" id="32244"/>
    <lineage>
        <taxon>Eukaryota</taxon>
        <taxon>Viridiplantae</taxon>
        <taxon>Streptophyta</taxon>
        <taxon>Embryophyta</taxon>
        <taxon>Tracheophyta</taxon>
        <taxon>Spermatophyta</taxon>
        <taxon>Magnoliopsida</taxon>
        <taxon>eudicotyledons</taxon>
        <taxon>Gunneridae</taxon>
        <taxon>Pentapetalae</taxon>
        <taxon>rosids</taxon>
        <taxon>fabids</taxon>
        <taxon>Fabales</taxon>
        <taxon>Quillajaceae</taxon>
        <taxon>Quillaja</taxon>
    </lineage>
</organism>
<dbReference type="SMART" id="SM00499">
    <property type="entry name" value="AAI"/>
    <property type="match status" value="1"/>
</dbReference>
<comment type="similarity">
    <text evidence="1">Belongs to the plant LTP family.</text>
</comment>
<keyword evidence="3" id="KW-0732">Signal</keyword>
<evidence type="ECO:0000256" key="1">
    <source>
        <dbReference type="ARBA" id="ARBA00009748"/>
    </source>
</evidence>
<feature type="signal peptide" evidence="3">
    <location>
        <begin position="1"/>
        <end position="21"/>
    </location>
</feature>
<keyword evidence="2" id="KW-1015">Disulfide bond</keyword>
<dbReference type="Gene3D" id="1.10.110.10">
    <property type="entry name" value="Plant lipid-transfer and hydrophobic proteins"/>
    <property type="match status" value="1"/>
</dbReference>
<dbReference type="PANTHER" id="PTHR33076">
    <property type="entry name" value="NON-SPECIFIC LIPID-TRANSFER PROTEIN 2-RELATED"/>
    <property type="match status" value="1"/>
</dbReference>
<dbReference type="Proteomes" id="UP001163823">
    <property type="component" value="Chromosome 10"/>
</dbReference>
<gene>
    <name evidence="5" type="ORF">O6P43_024038</name>
</gene>
<protein>
    <submittedName>
        <fullName evidence="5">Non-specific lipid-transfer protein</fullName>
    </submittedName>
</protein>
<dbReference type="AlphaFoldDB" id="A0AAD7L6I7"/>
<feature type="chain" id="PRO_5041950312" evidence="3">
    <location>
        <begin position="22"/>
        <end position="114"/>
    </location>
</feature>
<dbReference type="SUPFAM" id="SSF47699">
    <property type="entry name" value="Bifunctional inhibitor/lipid-transfer protein/seed storage 2S albumin"/>
    <property type="match status" value="1"/>
</dbReference>
<feature type="domain" description="Bifunctional inhibitor/plant lipid transfer protein/seed storage helical" evidence="4">
    <location>
        <begin position="25"/>
        <end position="111"/>
    </location>
</feature>
<dbReference type="GO" id="GO:0008289">
    <property type="term" value="F:lipid binding"/>
    <property type="evidence" value="ECO:0007669"/>
    <property type="project" value="InterPro"/>
</dbReference>
<dbReference type="CDD" id="cd01960">
    <property type="entry name" value="nsLTP1"/>
    <property type="match status" value="1"/>
</dbReference>
<keyword evidence="6" id="KW-1185">Reference proteome</keyword>
<dbReference type="GO" id="GO:0006869">
    <property type="term" value="P:lipid transport"/>
    <property type="evidence" value="ECO:0007669"/>
    <property type="project" value="InterPro"/>
</dbReference>
<dbReference type="InterPro" id="IPR016140">
    <property type="entry name" value="Bifunc_inhib/LTP/seed_store"/>
</dbReference>
<dbReference type="InterPro" id="IPR000528">
    <property type="entry name" value="Plant_nsLTP"/>
</dbReference>
<accession>A0AAD7L6I7</accession>
<proteinExistence type="inferred from homology"/>
<comment type="caution">
    <text evidence="5">The sequence shown here is derived from an EMBL/GenBank/DDBJ whole genome shotgun (WGS) entry which is preliminary data.</text>
</comment>
<evidence type="ECO:0000313" key="5">
    <source>
        <dbReference type="EMBL" id="KAJ7952142.1"/>
    </source>
</evidence>
<sequence>MARLVLVLAIALMFMEYSAIGGPSCQTVISRLSPCISYLSKREAKPPNTCCDGVRYLSKFSNQKKDRQAMCECILQAVPSVGPIDFSLIPSLPNYCGASENLPPISSNLNCSRI</sequence>
<evidence type="ECO:0000256" key="3">
    <source>
        <dbReference type="SAM" id="SignalP"/>
    </source>
</evidence>
<dbReference type="KEGG" id="qsa:O6P43_024038"/>
<evidence type="ECO:0000256" key="2">
    <source>
        <dbReference type="ARBA" id="ARBA00023157"/>
    </source>
</evidence>
<evidence type="ECO:0000313" key="6">
    <source>
        <dbReference type="Proteomes" id="UP001163823"/>
    </source>
</evidence>
<dbReference type="Pfam" id="PF14368">
    <property type="entry name" value="LTP_2"/>
    <property type="match status" value="1"/>
</dbReference>
<dbReference type="EMBL" id="JARAOO010000010">
    <property type="protein sequence ID" value="KAJ7952142.1"/>
    <property type="molecule type" value="Genomic_DNA"/>
</dbReference>